<dbReference type="InterPro" id="IPR036938">
    <property type="entry name" value="PAP2/HPO_sf"/>
</dbReference>
<organism evidence="3 4">
    <name type="scientific">Halogeometricum pallidum JCM 14848</name>
    <dbReference type="NCBI Taxonomy" id="1227487"/>
    <lineage>
        <taxon>Archaea</taxon>
        <taxon>Methanobacteriati</taxon>
        <taxon>Methanobacteriota</taxon>
        <taxon>Stenosarchaea group</taxon>
        <taxon>Halobacteria</taxon>
        <taxon>Halobacteriales</taxon>
        <taxon>Haloferacaceae</taxon>
        <taxon>Halogeometricum</taxon>
    </lineage>
</organism>
<keyword evidence="1" id="KW-0472">Membrane</keyword>
<evidence type="ECO:0000256" key="1">
    <source>
        <dbReference type="SAM" id="Phobius"/>
    </source>
</evidence>
<evidence type="ECO:0000313" key="3">
    <source>
        <dbReference type="EMBL" id="ELZ32850.1"/>
    </source>
</evidence>
<dbReference type="PANTHER" id="PTHR14969:SF13">
    <property type="entry name" value="AT30094P"/>
    <property type="match status" value="1"/>
</dbReference>
<dbReference type="EMBL" id="AOIV01000010">
    <property type="protein sequence ID" value="ELZ32850.1"/>
    <property type="molecule type" value="Genomic_DNA"/>
</dbReference>
<dbReference type="RefSeq" id="WP_008384988.1">
    <property type="nucleotide sequence ID" value="NZ_AOIV01000010.1"/>
</dbReference>
<comment type="caution">
    <text evidence="3">The sequence shown here is derived from an EMBL/GenBank/DDBJ whole genome shotgun (WGS) entry which is preliminary data.</text>
</comment>
<dbReference type="InterPro" id="IPR000326">
    <property type="entry name" value="PAP2/HPO"/>
</dbReference>
<dbReference type="SMART" id="SM00014">
    <property type="entry name" value="acidPPc"/>
    <property type="match status" value="1"/>
</dbReference>
<dbReference type="Pfam" id="PF01569">
    <property type="entry name" value="PAP2"/>
    <property type="match status" value="1"/>
</dbReference>
<feature type="transmembrane region" description="Helical" evidence="1">
    <location>
        <begin position="235"/>
        <end position="255"/>
    </location>
</feature>
<keyword evidence="1" id="KW-1133">Transmembrane helix</keyword>
<proteinExistence type="predicted"/>
<feature type="transmembrane region" description="Helical" evidence="1">
    <location>
        <begin position="99"/>
        <end position="117"/>
    </location>
</feature>
<feature type="transmembrane region" description="Helical" evidence="1">
    <location>
        <begin position="210"/>
        <end position="228"/>
    </location>
</feature>
<feature type="transmembrane region" description="Helical" evidence="1">
    <location>
        <begin position="261"/>
        <end position="278"/>
    </location>
</feature>
<feature type="transmembrane region" description="Helical" evidence="1">
    <location>
        <begin position="62"/>
        <end position="87"/>
    </location>
</feature>
<dbReference type="Gene3D" id="1.20.144.10">
    <property type="entry name" value="Phosphatidic acid phosphatase type 2/haloperoxidase"/>
    <property type="match status" value="1"/>
</dbReference>
<accession>M0DBH7</accession>
<protein>
    <submittedName>
        <fullName evidence="3">Phosphoesterase PA-phosphatase related protein</fullName>
    </submittedName>
</protein>
<keyword evidence="1" id="KW-0812">Transmembrane</keyword>
<dbReference type="SUPFAM" id="SSF48317">
    <property type="entry name" value="Acid phosphatase/Vanadium-dependent haloperoxidase"/>
    <property type="match status" value="1"/>
</dbReference>
<feature type="transmembrane region" description="Helical" evidence="1">
    <location>
        <begin position="185"/>
        <end position="204"/>
    </location>
</feature>
<dbReference type="AlphaFoldDB" id="M0DBH7"/>
<feature type="transmembrane region" description="Helical" evidence="1">
    <location>
        <begin position="20"/>
        <end position="42"/>
    </location>
</feature>
<feature type="domain" description="Phosphatidic acid phosphatase type 2/haloperoxidase" evidence="2">
    <location>
        <begin position="99"/>
        <end position="225"/>
    </location>
</feature>
<dbReference type="PANTHER" id="PTHR14969">
    <property type="entry name" value="SPHINGOSINE-1-PHOSPHATE PHOSPHOHYDROLASE"/>
    <property type="match status" value="1"/>
</dbReference>
<gene>
    <name evidence="3" type="ORF">C474_06240</name>
</gene>
<keyword evidence="4" id="KW-1185">Reference proteome</keyword>
<dbReference type="OrthoDB" id="10182at2157"/>
<evidence type="ECO:0000259" key="2">
    <source>
        <dbReference type="SMART" id="SM00014"/>
    </source>
</evidence>
<feature type="transmembrane region" description="Helical" evidence="1">
    <location>
        <begin position="155"/>
        <end position="173"/>
    </location>
</feature>
<dbReference type="Proteomes" id="UP000011513">
    <property type="component" value="Unassembled WGS sequence"/>
</dbReference>
<reference evidence="3 4" key="1">
    <citation type="journal article" date="2014" name="PLoS Genet.">
        <title>Phylogenetically driven sequencing of extremely halophilic archaea reveals strategies for static and dynamic osmo-response.</title>
        <authorList>
            <person name="Becker E.A."/>
            <person name="Seitzer P.M."/>
            <person name="Tritt A."/>
            <person name="Larsen D."/>
            <person name="Krusor M."/>
            <person name="Yao A.I."/>
            <person name="Wu D."/>
            <person name="Madern D."/>
            <person name="Eisen J.A."/>
            <person name="Darling A.E."/>
            <person name="Facciotti M.T."/>
        </authorList>
    </citation>
    <scope>NUCLEOTIDE SEQUENCE [LARGE SCALE GENOMIC DNA]</scope>
    <source>
        <strain evidence="3 4">JCM 14848</strain>
    </source>
</reference>
<sequence length="338" mass="34592">MTNRDAVLDKLAWDRTNGWFVAGIATLAVVVVLASAVTFDIAVPERGIGIFRLVSARTSATLLIAGLVTQFGDPWFLLLVATFVYLLGTQRSLVKTPRAGAFVLAVTFAAFSLIDLLKNFFIAPRPPGAGTVTVPTWLPAALAGSFQSITTGTGYAFPSGHALGTTAVFAALAYRLEVGPRTGRWAAAAVGVALVTASRIFLGVHFFVDIAVGVLAGLGLFAIAASVGGRAPIRVFALGSALGVLAVVASAASPAGELWKAGQWLGASLGAGVAWYAVGPSYLLSLRETAAAGIPIAALWVGIYTLEPPLVVTVVGTAVAAGVTIAAPSFAEQLVEES</sequence>
<dbReference type="InParanoid" id="M0DBH7"/>
<name>M0DBH7_HALPD</name>
<evidence type="ECO:0000313" key="4">
    <source>
        <dbReference type="Proteomes" id="UP000011513"/>
    </source>
</evidence>
<dbReference type="eggNOG" id="arCOG03058">
    <property type="taxonomic scope" value="Archaea"/>
</dbReference>